<dbReference type="EMBL" id="AUPC02000321">
    <property type="protein sequence ID" value="POG61919.1"/>
    <property type="molecule type" value="Genomic_DNA"/>
</dbReference>
<proteinExistence type="predicted"/>
<dbReference type="GO" id="GO:0004674">
    <property type="term" value="F:protein serine/threonine kinase activity"/>
    <property type="evidence" value="ECO:0007669"/>
    <property type="project" value="TreeGrafter"/>
</dbReference>
<dbReference type="VEuPathDB" id="FungiDB:RhiirFUN_013919"/>
<comment type="caution">
    <text evidence="2">The sequence shown here is derived from an EMBL/GenBank/DDBJ whole genome shotgun (WGS) entry which is preliminary data.</text>
</comment>
<dbReference type="SUPFAM" id="SSF56112">
    <property type="entry name" value="Protein kinase-like (PK-like)"/>
    <property type="match status" value="1"/>
</dbReference>
<reference evidence="2 3" key="2">
    <citation type="journal article" date="2018" name="New Phytol.">
        <title>High intraspecific genome diversity in the model arbuscular mycorrhizal symbiont Rhizophagus irregularis.</title>
        <authorList>
            <person name="Chen E.C.H."/>
            <person name="Morin E."/>
            <person name="Beaudet D."/>
            <person name="Noel J."/>
            <person name="Yildirir G."/>
            <person name="Ndikumana S."/>
            <person name="Charron P."/>
            <person name="St-Onge C."/>
            <person name="Giorgi J."/>
            <person name="Kruger M."/>
            <person name="Marton T."/>
            <person name="Ropars J."/>
            <person name="Grigoriev I.V."/>
            <person name="Hainaut M."/>
            <person name="Henrissat B."/>
            <person name="Roux C."/>
            <person name="Martin F."/>
            <person name="Corradi N."/>
        </authorList>
    </citation>
    <scope>NUCLEOTIDE SEQUENCE [LARGE SCALE GENOMIC DNA]</scope>
    <source>
        <strain evidence="2 3">DAOM 197198</strain>
    </source>
</reference>
<sequence length="151" mass="17718">MSSEKSPILYRISRDSETNDCILVMQYANGGDLRQYFQDNFSLLKLIEEIYTKASDIYSFAIIMWELTSGQQSFVHFSHDENLIKEIINGLHPEIIKGTPKSYLYLMIKCWDNPPLNRTNINEIIDIIENWKIQWNLNTEIIEVAEIELVK</sequence>
<keyword evidence="3" id="KW-1185">Reference proteome</keyword>
<feature type="domain" description="Serine-threonine/tyrosine-protein kinase catalytic" evidence="1">
    <location>
        <begin position="48"/>
        <end position="126"/>
    </location>
</feature>
<dbReference type="Pfam" id="PF07714">
    <property type="entry name" value="PK_Tyr_Ser-Thr"/>
    <property type="match status" value="1"/>
</dbReference>
<protein>
    <submittedName>
        <fullName evidence="2">Kinase-like domain-containing protein</fullName>
    </submittedName>
</protein>
<dbReference type="Proteomes" id="UP000018888">
    <property type="component" value="Unassembled WGS sequence"/>
</dbReference>
<gene>
    <name evidence="2" type="ORF">GLOIN_2v1700497</name>
</gene>
<reference evidence="2 3" key="1">
    <citation type="journal article" date="2013" name="Proc. Natl. Acad. Sci. U.S.A.">
        <title>Genome of an arbuscular mycorrhizal fungus provides insight into the oldest plant symbiosis.</title>
        <authorList>
            <person name="Tisserant E."/>
            <person name="Malbreil M."/>
            <person name="Kuo A."/>
            <person name="Kohler A."/>
            <person name="Symeonidi A."/>
            <person name="Balestrini R."/>
            <person name="Charron P."/>
            <person name="Duensing N."/>
            <person name="Frei Dit Frey N."/>
            <person name="Gianinazzi-Pearson V."/>
            <person name="Gilbert L.B."/>
            <person name="Handa Y."/>
            <person name="Herr J.R."/>
            <person name="Hijri M."/>
            <person name="Koul R."/>
            <person name="Kawaguchi M."/>
            <person name="Krajinski F."/>
            <person name="Lammers P.J."/>
            <person name="Masclaux F.G."/>
            <person name="Murat C."/>
            <person name="Morin E."/>
            <person name="Ndikumana S."/>
            <person name="Pagni M."/>
            <person name="Petitpierre D."/>
            <person name="Requena N."/>
            <person name="Rosikiewicz P."/>
            <person name="Riley R."/>
            <person name="Saito K."/>
            <person name="San Clemente H."/>
            <person name="Shapiro H."/>
            <person name="van Tuinen D."/>
            <person name="Becard G."/>
            <person name="Bonfante P."/>
            <person name="Paszkowski U."/>
            <person name="Shachar-Hill Y.Y."/>
            <person name="Tuskan G.A."/>
            <person name="Young P.W."/>
            <person name="Sanders I.R."/>
            <person name="Henrissat B."/>
            <person name="Rensing S.A."/>
            <person name="Grigoriev I.V."/>
            <person name="Corradi N."/>
            <person name="Roux C."/>
            <person name="Martin F."/>
        </authorList>
    </citation>
    <scope>NUCLEOTIDE SEQUENCE [LARGE SCALE GENOMIC DNA]</scope>
    <source>
        <strain evidence="2 3">DAOM 197198</strain>
    </source>
</reference>
<evidence type="ECO:0000259" key="1">
    <source>
        <dbReference type="Pfam" id="PF07714"/>
    </source>
</evidence>
<evidence type="ECO:0000313" key="3">
    <source>
        <dbReference type="Proteomes" id="UP000018888"/>
    </source>
</evidence>
<accession>A0A2P4P950</accession>
<organism evidence="2 3">
    <name type="scientific">Rhizophagus irregularis (strain DAOM 181602 / DAOM 197198 / MUCL 43194)</name>
    <name type="common">Arbuscular mycorrhizal fungus</name>
    <name type="synonym">Glomus intraradices</name>
    <dbReference type="NCBI Taxonomy" id="747089"/>
    <lineage>
        <taxon>Eukaryota</taxon>
        <taxon>Fungi</taxon>
        <taxon>Fungi incertae sedis</taxon>
        <taxon>Mucoromycota</taxon>
        <taxon>Glomeromycotina</taxon>
        <taxon>Glomeromycetes</taxon>
        <taxon>Glomerales</taxon>
        <taxon>Glomeraceae</taxon>
        <taxon>Rhizophagus</taxon>
    </lineage>
</organism>
<evidence type="ECO:0000313" key="2">
    <source>
        <dbReference type="EMBL" id="POG61919.1"/>
    </source>
</evidence>
<dbReference type="PANTHER" id="PTHR44329">
    <property type="entry name" value="SERINE/THREONINE-PROTEIN KINASE TNNI3K-RELATED"/>
    <property type="match status" value="1"/>
</dbReference>
<dbReference type="InterPro" id="IPR051681">
    <property type="entry name" value="Ser/Thr_Kinases-Pseudokinases"/>
</dbReference>
<dbReference type="Gene3D" id="1.10.510.10">
    <property type="entry name" value="Transferase(Phosphotransferase) domain 1"/>
    <property type="match status" value="1"/>
</dbReference>
<dbReference type="AlphaFoldDB" id="A0A2P4P950"/>
<name>A0A2P4P950_RHIID</name>
<dbReference type="InterPro" id="IPR001245">
    <property type="entry name" value="Ser-Thr/Tyr_kinase_cat_dom"/>
</dbReference>
<dbReference type="InterPro" id="IPR011009">
    <property type="entry name" value="Kinase-like_dom_sf"/>
</dbReference>